<evidence type="ECO:0000313" key="1">
    <source>
        <dbReference type="EMBL" id="SIS49800.1"/>
    </source>
</evidence>
<dbReference type="Proteomes" id="UP000186292">
    <property type="component" value="Unassembled WGS sequence"/>
</dbReference>
<evidence type="ECO:0008006" key="3">
    <source>
        <dbReference type="Google" id="ProtNLM"/>
    </source>
</evidence>
<gene>
    <name evidence="1" type="ORF">SAMN05444817_10925</name>
</gene>
<sequence length="39" mass="4260">MNNAWGGAPNARTEIHTAQSGGHTWFPGATNRVMRFFLG</sequence>
<dbReference type="EMBL" id="FTOF01000009">
    <property type="protein sequence ID" value="SIS49800.1"/>
    <property type="molecule type" value="Genomic_DNA"/>
</dbReference>
<accession>A0A1N7JKG4</accession>
<dbReference type="AlphaFoldDB" id="A0A1N7JKG4"/>
<proteinExistence type="predicted"/>
<name>A0A1N7JKG4_9CORY</name>
<reference evidence="2" key="1">
    <citation type="submission" date="2017-01" db="EMBL/GenBank/DDBJ databases">
        <authorList>
            <person name="Varghese N."/>
            <person name="Submissions S."/>
        </authorList>
    </citation>
    <scope>NUCLEOTIDE SEQUENCE [LARGE SCALE GENOMIC DNA]</scope>
    <source>
        <strain evidence="2">DSM 44531</strain>
    </source>
</reference>
<keyword evidence="2" id="KW-1185">Reference proteome</keyword>
<evidence type="ECO:0000313" key="2">
    <source>
        <dbReference type="Proteomes" id="UP000186292"/>
    </source>
</evidence>
<organism evidence="1 2">
    <name type="scientific">Corynebacterium appendicis CIP 107643</name>
    <dbReference type="NCBI Taxonomy" id="1161099"/>
    <lineage>
        <taxon>Bacteria</taxon>
        <taxon>Bacillati</taxon>
        <taxon>Actinomycetota</taxon>
        <taxon>Actinomycetes</taxon>
        <taxon>Mycobacteriales</taxon>
        <taxon>Corynebacteriaceae</taxon>
        <taxon>Corynebacterium</taxon>
    </lineage>
</organism>
<protein>
    <recommendedName>
        <fullName evidence="3">Esterase</fullName>
    </recommendedName>
</protein>